<gene>
    <name evidence="2" type="ORF">A3L10_09965</name>
</gene>
<dbReference type="AlphaFoldDB" id="A0A2Z2N354"/>
<dbReference type="KEGG" id="trl:A3L10_09965"/>
<dbReference type="Pfam" id="PF06510">
    <property type="entry name" value="DUF1102"/>
    <property type="match status" value="1"/>
</dbReference>
<protein>
    <recommendedName>
        <fullName evidence="4">DUF1102 domain-containing protein</fullName>
    </recommendedName>
</protein>
<accession>A0A2Z2N354</accession>
<dbReference type="OrthoDB" id="97420at2157"/>
<dbReference type="EMBL" id="CP015106">
    <property type="protein sequence ID" value="ASJ15437.1"/>
    <property type="molecule type" value="Genomic_DNA"/>
</dbReference>
<keyword evidence="1" id="KW-0472">Membrane</keyword>
<dbReference type="InterPro" id="IPR009482">
    <property type="entry name" value="DUF1102"/>
</dbReference>
<keyword evidence="3" id="KW-1185">Reference proteome</keyword>
<proteinExistence type="predicted"/>
<evidence type="ECO:0000313" key="3">
    <source>
        <dbReference type="Proteomes" id="UP000250085"/>
    </source>
</evidence>
<feature type="transmembrane region" description="Helical" evidence="1">
    <location>
        <begin position="7"/>
        <end position="25"/>
    </location>
</feature>
<dbReference type="Proteomes" id="UP000250085">
    <property type="component" value="Chromosome"/>
</dbReference>
<organism evidence="2 3">
    <name type="scientific">Thermococcus radiotolerans</name>
    <dbReference type="NCBI Taxonomy" id="187880"/>
    <lineage>
        <taxon>Archaea</taxon>
        <taxon>Methanobacteriati</taxon>
        <taxon>Methanobacteriota</taxon>
        <taxon>Thermococci</taxon>
        <taxon>Thermococcales</taxon>
        <taxon>Thermococcaceae</taxon>
        <taxon>Thermococcus</taxon>
    </lineage>
</organism>
<sequence length="169" mass="18345">MGTKTKIVTGIGIMIILLIGVWGIYPPDPLTVVYATPEEGNPSVENPLPPYAYLENEVLVVDISSNNPFYPGEGDGLSVNTTYVFEGVFTIENNQSETGYDEICVRISSKTPKIGFFVDDFEGSWSEVIEVTLQADENVNIGVWVDTHGLPLGDYSESITIEAWGGSCG</sequence>
<evidence type="ECO:0000313" key="2">
    <source>
        <dbReference type="EMBL" id="ASJ15437.1"/>
    </source>
</evidence>
<evidence type="ECO:0008006" key="4">
    <source>
        <dbReference type="Google" id="ProtNLM"/>
    </source>
</evidence>
<keyword evidence="1" id="KW-0812">Transmembrane</keyword>
<keyword evidence="1" id="KW-1133">Transmembrane helix</keyword>
<name>A0A2Z2N354_9EURY</name>
<dbReference type="GeneID" id="33329177"/>
<evidence type="ECO:0000256" key="1">
    <source>
        <dbReference type="SAM" id="Phobius"/>
    </source>
</evidence>
<dbReference type="RefSeq" id="WP_088867468.1">
    <property type="nucleotide sequence ID" value="NZ_CP015106.1"/>
</dbReference>
<reference evidence="2 3" key="1">
    <citation type="submission" date="2016-04" db="EMBL/GenBank/DDBJ databases">
        <title>Complete genome sequence of Thermococcus radiotolerans type strain EJ2.</title>
        <authorList>
            <person name="Oger P.M."/>
        </authorList>
    </citation>
    <scope>NUCLEOTIDE SEQUENCE [LARGE SCALE GENOMIC DNA]</scope>
    <source>
        <strain evidence="2 3">EJ2</strain>
    </source>
</reference>